<feature type="compositionally biased region" description="Basic and acidic residues" evidence="3">
    <location>
        <begin position="1"/>
        <end position="16"/>
    </location>
</feature>
<dbReference type="Proteomes" id="UP000660729">
    <property type="component" value="Unassembled WGS sequence"/>
</dbReference>
<keyword evidence="4" id="KW-0812">Transmembrane</keyword>
<name>A0A8H6VFL5_9PEZI</name>
<feature type="transmembrane region" description="Helical" evidence="4">
    <location>
        <begin position="341"/>
        <end position="360"/>
    </location>
</feature>
<reference evidence="6" key="1">
    <citation type="submission" date="2020-04" db="EMBL/GenBank/DDBJ databases">
        <title>Draft genome resource of the tomato pathogen Pseudocercospora fuligena.</title>
        <authorList>
            <person name="Zaccaron A."/>
        </authorList>
    </citation>
    <scope>NUCLEOTIDE SEQUENCE</scope>
    <source>
        <strain evidence="6">PF001</strain>
    </source>
</reference>
<dbReference type="PANTHER" id="PTHR11360">
    <property type="entry name" value="MONOCARBOXYLATE TRANSPORTER"/>
    <property type="match status" value="1"/>
</dbReference>
<evidence type="ECO:0000259" key="5">
    <source>
        <dbReference type="PROSITE" id="PS50850"/>
    </source>
</evidence>
<keyword evidence="4" id="KW-0472">Membrane</keyword>
<comment type="subcellular location">
    <subcellularLocation>
        <location evidence="1">Membrane</location>
        <topology evidence="1">Multi-pass membrane protein</topology>
    </subcellularLocation>
</comment>
<organism evidence="6 7">
    <name type="scientific">Pseudocercospora fuligena</name>
    <dbReference type="NCBI Taxonomy" id="685502"/>
    <lineage>
        <taxon>Eukaryota</taxon>
        <taxon>Fungi</taxon>
        <taxon>Dikarya</taxon>
        <taxon>Ascomycota</taxon>
        <taxon>Pezizomycotina</taxon>
        <taxon>Dothideomycetes</taxon>
        <taxon>Dothideomycetidae</taxon>
        <taxon>Mycosphaerellales</taxon>
        <taxon>Mycosphaerellaceae</taxon>
        <taxon>Pseudocercospora</taxon>
    </lineage>
</organism>
<feature type="compositionally biased region" description="Polar residues" evidence="3">
    <location>
        <begin position="19"/>
        <end position="33"/>
    </location>
</feature>
<dbReference type="SUPFAM" id="SSF103473">
    <property type="entry name" value="MFS general substrate transporter"/>
    <property type="match status" value="1"/>
</dbReference>
<feature type="transmembrane region" description="Helical" evidence="4">
    <location>
        <begin position="82"/>
        <end position="102"/>
    </location>
</feature>
<dbReference type="Gene3D" id="1.20.1250.20">
    <property type="entry name" value="MFS general substrate transporter like domains"/>
    <property type="match status" value="2"/>
</dbReference>
<dbReference type="PANTHER" id="PTHR11360:SF287">
    <property type="entry name" value="MFS MONOCARBOXYLATE TRANSPORTER"/>
    <property type="match status" value="1"/>
</dbReference>
<dbReference type="AlphaFoldDB" id="A0A8H6VFL5"/>
<feature type="transmembrane region" description="Helical" evidence="4">
    <location>
        <begin position="139"/>
        <end position="159"/>
    </location>
</feature>
<feature type="transmembrane region" description="Helical" evidence="4">
    <location>
        <begin position="244"/>
        <end position="266"/>
    </location>
</feature>
<dbReference type="PROSITE" id="PS50850">
    <property type="entry name" value="MFS"/>
    <property type="match status" value="1"/>
</dbReference>
<feature type="transmembrane region" description="Helical" evidence="4">
    <location>
        <begin position="46"/>
        <end position="70"/>
    </location>
</feature>
<dbReference type="EMBL" id="JABCIY010000342">
    <property type="protein sequence ID" value="KAF7185165.1"/>
    <property type="molecule type" value="Genomic_DNA"/>
</dbReference>
<accession>A0A8H6VFL5</accession>
<dbReference type="GO" id="GO:0016020">
    <property type="term" value="C:membrane"/>
    <property type="evidence" value="ECO:0007669"/>
    <property type="project" value="UniProtKB-SubCell"/>
</dbReference>
<evidence type="ECO:0000256" key="1">
    <source>
        <dbReference type="ARBA" id="ARBA00004141"/>
    </source>
</evidence>
<dbReference type="Pfam" id="PF07690">
    <property type="entry name" value="MFS_1"/>
    <property type="match status" value="1"/>
</dbReference>
<feature type="transmembrane region" description="Helical" evidence="4">
    <location>
        <begin position="313"/>
        <end position="335"/>
    </location>
</feature>
<feature type="transmembrane region" description="Helical" evidence="4">
    <location>
        <begin position="204"/>
        <end position="223"/>
    </location>
</feature>
<dbReference type="InterPro" id="IPR050327">
    <property type="entry name" value="Proton-linked_MCT"/>
</dbReference>
<feature type="region of interest" description="Disordered" evidence="3">
    <location>
        <begin position="1"/>
        <end position="34"/>
    </location>
</feature>
<keyword evidence="4" id="KW-1133">Transmembrane helix</keyword>
<comment type="similarity">
    <text evidence="2">Belongs to the major facilitator superfamily. Monocarboxylate porter (TC 2.A.1.13) family.</text>
</comment>
<feature type="transmembrane region" description="Helical" evidence="4">
    <location>
        <begin position="171"/>
        <end position="192"/>
    </location>
</feature>
<dbReference type="InterPro" id="IPR020846">
    <property type="entry name" value="MFS_dom"/>
</dbReference>
<gene>
    <name evidence="6" type="ORF">HII31_13440</name>
</gene>
<dbReference type="GO" id="GO:0022857">
    <property type="term" value="F:transmembrane transporter activity"/>
    <property type="evidence" value="ECO:0007669"/>
    <property type="project" value="InterPro"/>
</dbReference>
<feature type="transmembrane region" description="Helical" evidence="4">
    <location>
        <begin position="417"/>
        <end position="439"/>
    </location>
</feature>
<evidence type="ECO:0000256" key="4">
    <source>
        <dbReference type="SAM" id="Phobius"/>
    </source>
</evidence>
<comment type="caution">
    <text evidence="6">The sequence shown here is derived from an EMBL/GenBank/DDBJ whole genome shotgun (WGS) entry which is preliminary data.</text>
</comment>
<evidence type="ECO:0000313" key="7">
    <source>
        <dbReference type="Proteomes" id="UP000660729"/>
    </source>
</evidence>
<proteinExistence type="inferred from homology"/>
<evidence type="ECO:0000256" key="2">
    <source>
        <dbReference type="ARBA" id="ARBA00006727"/>
    </source>
</evidence>
<keyword evidence="7" id="KW-1185">Reference proteome</keyword>
<protein>
    <submittedName>
        <fullName evidence="6">MFS transporter asaE</fullName>
    </submittedName>
</protein>
<feature type="transmembrane region" description="Helical" evidence="4">
    <location>
        <begin position="372"/>
        <end position="397"/>
    </location>
</feature>
<dbReference type="InterPro" id="IPR036259">
    <property type="entry name" value="MFS_trans_sf"/>
</dbReference>
<sequence length="449" mass="48182">MSQHELRPVSTDHHASPDLSVSQEESPDANLQSLPPADHGKAACRLLLAAFIFEALLWGFPLSFGVFQAYYSQIPEFAGNPFISVVGSVASGISYIAAPIMIPITKRYSKHRKHMILIGWPICLLALIAGSFAKNLGTLILTQGVMYGLGFVVFYYPILSFVNEWWVERRGMAYGLLCSASGVSGAVFPFAIEQLLHKYGYQTTLRAIAIGLAVLTGPLIPFLKGRVPETSSGASSSSRTDWTFLKTSTFWTYNISNLAMGFGFFFPALYLPSYAANLGLSPTKGALLLATMSVSQVLGQMSFGYASDWKKSIDALAITASFVAAVIAFAGWGLARSFGPLVVFSIFYGFFGTGYTALWGRMGTKISDDPSAAFAAFGLLNLGKGIGNVLAGPIGGGLVRRGNMYEQGYGTGKYERVVIFTGVCMAVSALVIVVARSIAAGKRLGWRSD</sequence>
<feature type="domain" description="Major facilitator superfamily (MFS) profile" evidence="5">
    <location>
        <begin position="249"/>
        <end position="449"/>
    </location>
</feature>
<dbReference type="OrthoDB" id="2213137at2759"/>
<dbReference type="InterPro" id="IPR011701">
    <property type="entry name" value="MFS"/>
</dbReference>
<evidence type="ECO:0000256" key="3">
    <source>
        <dbReference type="SAM" id="MobiDB-lite"/>
    </source>
</evidence>
<feature type="transmembrane region" description="Helical" evidence="4">
    <location>
        <begin position="114"/>
        <end position="133"/>
    </location>
</feature>
<evidence type="ECO:0000313" key="6">
    <source>
        <dbReference type="EMBL" id="KAF7185165.1"/>
    </source>
</evidence>